<dbReference type="RefSeq" id="XP_019082588.1">
    <property type="nucleotide sequence ID" value="XM_019227043.1"/>
</dbReference>
<organism evidence="1 2">
    <name type="scientific">Camelina sativa</name>
    <name type="common">False flax</name>
    <name type="synonym">Myagrum sativum</name>
    <dbReference type="NCBI Taxonomy" id="90675"/>
    <lineage>
        <taxon>Eukaryota</taxon>
        <taxon>Viridiplantae</taxon>
        <taxon>Streptophyta</taxon>
        <taxon>Embryophyta</taxon>
        <taxon>Tracheophyta</taxon>
        <taxon>Spermatophyta</taxon>
        <taxon>Magnoliopsida</taxon>
        <taxon>eudicotyledons</taxon>
        <taxon>Gunneridae</taxon>
        <taxon>Pentapetalae</taxon>
        <taxon>rosids</taxon>
        <taxon>malvids</taxon>
        <taxon>Brassicales</taxon>
        <taxon>Brassicaceae</taxon>
        <taxon>Camelineae</taxon>
        <taxon>Camelina</taxon>
    </lineage>
</organism>
<reference evidence="1" key="1">
    <citation type="journal article" date="2014" name="Nat. Commun.">
        <title>The emerging biofuel crop Camelina sativa retains a highly undifferentiated hexaploid genome structure.</title>
        <authorList>
            <person name="Kagale S."/>
            <person name="Koh C."/>
            <person name="Nixon J."/>
            <person name="Bollina V."/>
            <person name="Clarke W.E."/>
            <person name="Tuteja R."/>
            <person name="Spillane C."/>
            <person name="Robinson S.J."/>
            <person name="Links M.G."/>
            <person name="Clarke C."/>
            <person name="Higgins E.E."/>
            <person name="Huebert T."/>
            <person name="Sharpe A.G."/>
            <person name="Parkin I.A."/>
        </authorList>
    </citation>
    <scope>NUCLEOTIDE SEQUENCE [LARGE SCALE GENOMIC DNA]</scope>
    <source>
        <strain evidence="1">cv. DH55</strain>
    </source>
</reference>
<sequence length="137" mass="16089">MVAWNGQAAGLCVFCQLTLETRDHLFFVCPFVSIVWSALAKGLMKTRFTTDWSFLLDYISNSNFQLVEGFLIRYLFQVVVYTVWRERNGRRHGEPSQPADTIIAWVDRQVRDQLLAIDLMGDRRYDEGFQMWLQSRV</sequence>
<dbReference type="Proteomes" id="UP000694864">
    <property type="component" value="Chromosome 7"/>
</dbReference>
<reference evidence="2" key="2">
    <citation type="submission" date="2025-08" db="UniProtKB">
        <authorList>
            <consortium name="RefSeq"/>
        </authorList>
    </citation>
    <scope>IDENTIFICATION</scope>
    <source>
        <tissue evidence="2">Leaf</tissue>
    </source>
</reference>
<dbReference type="GeneID" id="109125422"/>
<evidence type="ECO:0000313" key="2">
    <source>
        <dbReference type="RefSeq" id="XP_019082588.1"/>
    </source>
</evidence>
<accession>A0ABM1Q750</accession>
<keyword evidence="1" id="KW-1185">Reference proteome</keyword>
<proteinExistence type="predicted"/>
<evidence type="ECO:0000313" key="1">
    <source>
        <dbReference type="Proteomes" id="UP000694864"/>
    </source>
</evidence>
<gene>
    <name evidence="2" type="primary">LOC109125422</name>
</gene>
<protein>
    <submittedName>
        <fullName evidence="2">Uncharacterized protein LOC109125422</fullName>
    </submittedName>
</protein>
<name>A0ABM1Q750_CAMSA</name>